<protein>
    <submittedName>
        <fullName evidence="7">SJCHGC01293 protein</fullName>
    </submittedName>
</protein>
<dbReference type="EMBL" id="AY815459">
    <property type="protein sequence ID" value="AAW27191.1"/>
    <property type="molecule type" value="mRNA"/>
</dbReference>
<proteinExistence type="evidence at transcript level"/>
<organism evidence="7">
    <name type="scientific">Schistosoma japonicum</name>
    <name type="common">Blood fluke</name>
    <dbReference type="NCBI Taxonomy" id="6182"/>
    <lineage>
        <taxon>Eukaryota</taxon>
        <taxon>Metazoa</taxon>
        <taxon>Spiralia</taxon>
        <taxon>Lophotrochozoa</taxon>
        <taxon>Platyhelminthes</taxon>
        <taxon>Trematoda</taxon>
        <taxon>Digenea</taxon>
        <taxon>Strigeidida</taxon>
        <taxon>Schistosomatoidea</taxon>
        <taxon>Schistosomatidae</taxon>
        <taxon>Schistosoma</taxon>
    </lineage>
</organism>
<evidence type="ECO:0000256" key="2">
    <source>
        <dbReference type="ARBA" id="ARBA00022833"/>
    </source>
</evidence>
<dbReference type="GO" id="GO:0046872">
    <property type="term" value="F:metal ion binding"/>
    <property type="evidence" value="ECO:0007669"/>
    <property type="project" value="UniProtKB-KW"/>
</dbReference>
<evidence type="ECO:0000259" key="6">
    <source>
        <dbReference type="PROSITE" id="PS50023"/>
    </source>
</evidence>
<feature type="region of interest" description="Disordered" evidence="5">
    <location>
        <begin position="96"/>
        <end position="119"/>
    </location>
</feature>
<keyword evidence="3 4" id="KW-0440">LIM domain</keyword>
<name>Q5DAG5_SCHJA</name>
<dbReference type="InterPro" id="IPR001781">
    <property type="entry name" value="Znf_LIM"/>
</dbReference>
<evidence type="ECO:0000313" key="7">
    <source>
        <dbReference type="EMBL" id="AAW27191.1"/>
    </source>
</evidence>
<keyword evidence="1 4" id="KW-0479">Metal-binding</keyword>
<dbReference type="AlphaFoldDB" id="Q5DAG5"/>
<evidence type="ECO:0000256" key="3">
    <source>
        <dbReference type="ARBA" id="ARBA00023038"/>
    </source>
</evidence>
<dbReference type="CDD" id="cd08368">
    <property type="entry name" value="LIM"/>
    <property type="match status" value="1"/>
</dbReference>
<dbReference type="Pfam" id="PF00412">
    <property type="entry name" value="LIM"/>
    <property type="match status" value="1"/>
</dbReference>
<reference evidence="7" key="1">
    <citation type="submission" date="2004-11" db="EMBL/GenBank/DDBJ databases">
        <title>The full-length cDNA sequences of Schistosoma japonicum genes.</title>
        <authorList>
            <person name="Han Z."/>
        </authorList>
    </citation>
    <scope>NUCLEOTIDE SEQUENCE</scope>
</reference>
<feature type="domain" description="LIM zinc-binding" evidence="6">
    <location>
        <begin position="216"/>
        <end position="276"/>
    </location>
</feature>
<evidence type="ECO:0000256" key="4">
    <source>
        <dbReference type="PROSITE-ProRule" id="PRU00125"/>
    </source>
</evidence>
<sequence length="280" mass="31692">MPTVKTGNKGTNFHDIKTKVDSCKMSKCRSKQIRDSNKREVNLNYGDNERKLHLKSTPDLRDINDHNANRTDSTNVLKTNVNSKTPHRIFTSAASKINLHLPKTKSDKKQRSQSNPRPVISAPIIATNSHVNKPSHELNLSHIVNNTGTNKTNHQTPSPPLTLQPTPQIKVNNIRPVSVTGNDELGIWIEKPIQSSQPKNKTILNQLMECDLNSINNCSMCHKIMSMNERYDLVDQVVHRNCFKCSICNETLTDKSAIFQNGSWCCATHFRYNMDIINVQ</sequence>
<reference evidence="7" key="2">
    <citation type="journal article" date="2006" name="PLoS Pathog.">
        <title>New perspectives on host-parasite interplay by comparative transcriptomic and proteomic analyses of Schistosoma japonicum.</title>
        <authorList>
            <person name="Liu F."/>
            <person name="Lu J."/>
            <person name="Hu W."/>
            <person name="Wang S.Y."/>
            <person name="Cui S.J."/>
            <person name="Chi M."/>
            <person name="Yan Q."/>
            <person name="Wang X.R."/>
            <person name="Song H.D."/>
            <person name="Xu X.N."/>
            <person name="Wang J.J."/>
            <person name="Zhang X.L."/>
            <person name="Zhang X."/>
            <person name="Wang Z.Q."/>
            <person name="Xue C.L."/>
            <person name="Brindley P.J."/>
            <person name="McManus D.P."/>
            <person name="Yang P.Y."/>
            <person name="Feng Z."/>
            <person name="Chen Z."/>
            <person name="Han Z.G."/>
        </authorList>
    </citation>
    <scope>NUCLEOTIDE SEQUENCE</scope>
</reference>
<dbReference type="Gene3D" id="2.10.110.10">
    <property type="entry name" value="Cysteine Rich Protein"/>
    <property type="match status" value="1"/>
</dbReference>
<dbReference type="PROSITE" id="PS50023">
    <property type="entry name" value="LIM_DOMAIN_2"/>
    <property type="match status" value="1"/>
</dbReference>
<keyword evidence="2 4" id="KW-0862">Zinc</keyword>
<accession>Q5DAG5</accession>
<evidence type="ECO:0000256" key="5">
    <source>
        <dbReference type="SAM" id="MobiDB-lite"/>
    </source>
</evidence>
<dbReference type="SMART" id="SM00132">
    <property type="entry name" value="LIM"/>
    <property type="match status" value="1"/>
</dbReference>
<evidence type="ECO:0000256" key="1">
    <source>
        <dbReference type="ARBA" id="ARBA00022723"/>
    </source>
</evidence>